<protein>
    <submittedName>
        <fullName evidence="1">Uncharacterized protein</fullName>
    </submittedName>
</protein>
<proteinExistence type="predicted"/>
<evidence type="ECO:0000313" key="1">
    <source>
        <dbReference type="EMBL" id="MBB4905448.1"/>
    </source>
</evidence>
<dbReference type="AlphaFoldDB" id="A0A7W7Q270"/>
<comment type="caution">
    <text evidence="1">The sequence shown here is derived from an EMBL/GenBank/DDBJ whole genome shotgun (WGS) entry which is preliminary data.</text>
</comment>
<evidence type="ECO:0000313" key="2">
    <source>
        <dbReference type="Proteomes" id="UP000520767"/>
    </source>
</evidence>
<sequence length="324" mass="35003">MGTDLATRAELVKLARALGTTPDGVAFAAVLPHEDIRRVRERVVATLYDEHRGAFQRVAAITRVLPTAVNVRIALRAFPPLLAARVAGEMTPDRAAELADRMPVEYLAEACVHLDPRRAGPLVQRIRPDRVLGVVMELISRREFITLGRMLDAASEGVIHDVATTVSTEALLRIGFYAESGAQLTRAVALLPPARLRGVVRDALSGAPGLASAGLALLGRLTDDELRGRLAGFAAESGTEALTALLHTALDDDAVPALLSGVAVMDEDGQRRVLRLPALSAPEVLDRLLRAVEKHDLWQTMADLTNHMSGELRLRVTAACERRR</sequence>
<gene>
    <name evidence="1" type="ORF">FHR82_001665</name>
</gene>
<reference evidence="1 2" key="1">
    <citation type="submission" date="2020-08" db="EMBL/GenBank/DDBJ databases">
        <title>Genomic Encyclopedia of Type Strains, Phase III (KMG-III): the genomes of soil and plant-associated and newly described type strains.</title>
        <authorList>
            <person name="Whitman W."/>
        </authorList>
    </citation>
    <scope>NUCLEOTIDE SEQUENCE [LARGE SCALE GENOMIC DNA]</scope>
    <source>
        <strain evidence="1 2">CECT 8960</strain>
    </source>
</reference>
<accession>A0A7W7Q270</accession>
<dbReference type="Proteomes" id="UP000520767">
    <property type="component" value="Unassembled WGS sequence"/>
</dbReference>
<name>A0A7W7Q270_9PSEU</name>
<dbReference type="EMBL" id="JACHJQ010000002">
    <property type="protein sequence ID" value="MBB4905448.1"/>
    <property type="molecule type" value="Genomic_DNA"/>
</dbReference>
<dbReference type="RefSeq" id="WP_184809678.1">
    <property type="nucleotide sequence ID" value="NZ_JACHJQ010000002.1"/>
</dbReference>
<organism evidence="1 2">
    <name type="scientific">Actinophytocola algeriensis</name>
    <dbReference type="NCBI Taxonomy" id="1768010"/>
    <lineage>
        <taxon>Bacteria</taxon>
        <taxon>Bacillati</taxon>
        <taxon>Actinomycetota</taxon>
        <taxon>Actinomycetes</taxon>
        <taxon>Pseudonocardiales</taxon>
        <taxon>Pseudonocardiaceae</taxon>
    </lineage>
</organism>
<keyword evidence="2" id="KW-1185">Reference proteome</keyword>